<dbReference type="GO" id="GO:0008270">
    <property type="term" value="F:zinc ion binding"/>
    <property type="evidence" value="ECO:0007669"/>
    <property type="project" value="UniProtKB-KW"/>
</dbReference>
<dbReference type="PROSITE" id="PS50089">
    <property type="entry name" value="ZF_RING_2"/>
    <property type="match status" value="1"/>
</dbReference>
<keyword evidence="3" id="KW-0862">Zinc</keyword>
<feature type="region of interest" description="Disordered" evidence="5">
    <location>
        <begin position="203"/>
        <end position="290"/>
    </location>
</feature>
<evidence type="ECO:0000313" key="7">
    <source>
        <dbReference type="EMBL" id="CAH1431817.1"/>
    </source>
</evidence>
<feature type="compositionally biased region" description="Basic residues" evidence="5">
    <location>
        <begin position="362"/>
        <end position="371"/>
    </location>
</feature>
<dbReference type="CDD" id="cd16525">
    <property type="entry name" value="RING-HC_PCGF"/>
    <property type="match status" value="1"/>
</dbReference>
<evidence type="ECO:0000256" key="2">
    <source>
        <dbReference type="ARBA" id="ARBA00022771"/>
    </source>
</evidence>
<evidence type="ECO:0000313" key="8">
    <source>
        <dbReference type="Proteomes" id="UP001157418"/>
    </source>
</evidence>
<dbReference type="PROSITE" id="PS00518">
    <property type="entry name" value="ZF_RING_1"/>
    <property type="match status" value="1"/>
</dbReference>
<feature type="compositionally biased region" description="Basic and acidic residues" evidence="5">
    <location>
        <begin position="280"/>
        <end position="290"/>
    </location>
</feature>
<proteinExistence type="predicted"/>
<reference evidence="7 8" key="1">
    <citation type="submission" date="2022-01" db="EMBL/GenBank/DDBJ databases">
        <authorList>
            <person name="Xiong W."/>
            <person name="Schranz E."/>
        </authorList>
    </citation>
    <scope>NUCLEOTIDE SEQUENCE [LARGE SCALE GENOMIC DNA]</scope>
</reference>
<dbReference type="Pfam" id="PF13445">
    <property type="entry name" value="zf-RING_UBOX"/>
    <property type="match status" value="1"/>
</dbReference>
<gene>
    <name evidence="7" type="ORF">LVIROSA_LOCUS18517</name>
</gene>
<dbReference type="InterPro" id="IPR001841">
    <property type="entry name" value="Znf_RING"/>
</dbReference>
<evidence type="ECO:0000256" key="1">
    <source>
        <dbReference type="ARBA" id="ARBA00022723"/>
    </source>
</evidence>
<dbReference type="InterPro" id="IPR013083">
    <property type="entry name" value="Znf_RING/FYVE/PHD"/>
</dbReference>
<feature type="compositionally biased region" description="Polar residues" evidence="5">
    <location>
        <begin position="256"/>
        <end position="271"/>
    </location>
</feature>
<dbReference type="Proteomes" id="UP001157418">
    <property type="component" value="Unassembled WGS sequence"/>
</dbReference>
<organism evidence="7 8">
    <name type="scientific">Lactuca virosa</name>
    <dbReference type="NCBI Taxonomy" id="75947"/>
    <lineage>
        <taxon>Eukaryota</taxon>
        <taxon>Viridiplantae</taxon>
        <taxon>Streptophyta</taxon>
        <taxon>Embryophyta</taxon>
        <taxon>Tracheophyta</taxon>
        <taxon>Spermatophyta</taxon>
        <taxon>Magnoliopsida</taxon>
        <taxon>eudicotyledons</taxon>
        <taxon>Gunneridae</taxon>
        <taxon>Pentapetalae</taxon>
        <taxon>asterids</taxon>
        <taxon>campanulids</taxon>
        <taxon>Asterales</taxon>
        <taxon>Asteraceae</taxon>
        <taxon>Cichorioideae</taxon>
        <taxon>Cichorieae</taxon>
        <taxon>Lactucinae</taxon>
        <taxon>Lactuca</taxon>
    </lineage>
</organism>
<dbReference type="PANTHER" id="PTHR46293">
    <property type="entry name" value="E3 UBIQUITIN PROTEIN LIGASE DRIP1"/>
    <property type="match status" value="1"/>
</dbReference>
<protein>
    <recommendedName>
        <fullName evidence="6">RING-type domain-containing protein</fullName>
    </recommendedName>
</protein>
<dbReference type="PANTHER" id="PTHR46293:SF15">
    <property type="entry name" value="DNA REPAIR PROTEIN, RAD18-RELATED"/>
    <property type="match status" value="1"/>
</dbReference>
<feature type="compositionally biased region" description="Basic and acidic residues" evidence="5">
    <location>
        <begin position="336"/>
        <end position="361"/>
    </location>
</feature>
<dbReference type="InterPro" id="IPR044807">
    <property type="entry name" value="DRIP1-like"/>
</dbReference>
<evidence type="ECO:0000256" key="5">
    <source>
        <dbReference type="SAM" id="MobiDB-lite"/>
    </source>
</evidence>
<dbReference type="SMART" id="SM00184">
    <property type="entry name" value="RING"/>
    <property type="match status" value="1"/>
</dbReference>
<dbReference type="AlphaFoldDB" id="A0AAU9MYU7"/>
<evidence type="ECO:0000259" key="6">
    <source>
        <dbReference type="PROSITE" id="PS50089"/>
    </source>
</evidence>
<evidence type="ECO:0000256" key="4">
    <source>
        <dbReference type="PROSITE-ProRule" id="PRU00175"/>
    </source>
</evidence>
<dbReference type="Gene3D" id="3.30.40.10">
    <property type="entry name" value="Zinc/RING finger domain, C3HC4 (zinc finger)"/>
    <property type="match status" value="1"/>
</dbReference>
<accession>A0AAU9MYU7</accession>
<evidence type="ECO:0000256" key="3">
    <source>
        <dbReference type="ARBA" id="ARBA00022833"/>
    </source>
</evidence>
<dbReference type="SUPFAM" id="SSF57850">
    <property type="entry name" value="RING/U-box"/>
    <property type="match status" value="1"/>
</dbReference>
<keyword evidence="8" id="KW-1185">Reference proteome</keyword>
<keyword evidence="1" id="KW-0479">Metal-binding</keyword>
<sequence length="530" mass="59395">MPFYNYETHPSLSTLSLSLSKTLDFDSQTDDLATPLVQIHHQPTSFLRKSFIPTSSIFKSYLHRSRANYLRKFNVFPQTVLLTCTSFRNYMSNTQVVKLRRESVAACMTCPICKKLFRDATTIPECLHTFCRKCIHKKLTDDELECCPICNIDLGCVPLEKLRPDHSLQDVRGKIFPSKRRRVKAPEVVPSVTLPLRRKERSLSSLVVSTPRVSTQTTMTGKRSKVPSRKKPRGSSFSIEKSVKKEENSMDDHQDSSSSREISNKFTQNHNSSPSSAPSPDKETKNGKVDMWKPLNYLVEVANRSKSSKFTSQGSSVKSEPQNTPKSEGQLRKLKGKDQLKRSKFQDENGRSDVDVTESAKPKKIRKKRKNNAGNATVMDADANNAAMEKRISPIWFHLVPSQQQEGEPLGQIEGSFVRLKDANIPVSIIQKFVMSKLKLGSEHEVELRCMGQPLVPTLLLGNLMELWLQTQPTSQTLSVIIGSSAKEYMMEISYARKTPAPFPIPIPTPLPIPVPAPATTSTPAPAPVT</sequence>
<dbReference type="EMBL" id="CAKMRJ010003334">
    <property type="protein sequence ID" value="CAH1431817.1"/>
    <property type="molecule type" value="Genomic_DNA"/>
</dbReference>
<dbReference type="InterPro" id="IPR027370">
    <property type="entry name" value="Znf-RING_euk"/>
</dbReference>
<keyword evidence="2 4" id="KW-0863">Zinc-finger</keyword>
<feature type="compositionally biased region" description="Polar residues" evidence="5">
    <location>
        <begin position="203"/>
        <end position="220"/>
    </location>
</feature>
<feature type="compositionally biased region" description="Basic and acidic residues" evidence="5">
    <location>
        <begin position="241"/>
        <end position="255"/>
    </location>
</feature>
<feature type="region of interest" description="Disordered" evidence="5">
    <location>
        <begin position="306"/>
        <end position="377"/>
    </location>
</feature>
<feature type="compositionally biased region" description="Low complexity" evidence="5">
    <location>
        <begin position="308"/>
        <end position="319"/>
    </location>
</feature>
<comment type="caution">
    <text evidence="7">The sequence shown here is derived from an EMBL/GenBank/DDBJ whole genome shotgun (WGS) entry which is preliminary data.</text>
</comment>
<feature type="compositionally biased region" description="Basic residues" evidence="5">
    <location>
        <begin position="222"/>
        <end position="233"/>
    </location>
</feature>
<dbReference type="InterPro" id="IPR017907">
    <property type="entry name" value="Znf_RING_CS"/>
</dbReference>
<feature type="domain" description="RING-type" evidence="6">
    <location>
        <begin position="110"/>
        <end position="151"/>
    </location>
</feature>
<name>A0AAU9MYU7_9ASTR</name>
<dbReference type="GO" id="GO:0004842">
    <property type="term" value="F:ubiquitin-protein transferase activity"/>
    <property type="evidence" value="ECO:0007669"/>
    <property type="project" value="InterPro"/>
</dbReference>